<dbReference type="OrthoDB" id="1284937at2759"/>
<gene>
    <name evidence="2" type="ORF">EPI10_010839</name>
</gene>
<accession>A0A5B6W6R0</accession>
<feature type="domain" description="Reverse transcriptase Ty1/copia-type" evidence="1">
    <location>
        <begin position="57"/>
        <end position="133"/>
    </location>
</feature>
<dbReference type="AlphaFoldDB" id="A0A5B6W6R0"/>
<dbReference type="Proteomes" id="UP000325315">
    <property type="component" value="Unassembled WGS sequence"/>
</dbReference>
<organism evidence="2 3">
    <name type="scientific">Gossypium australe</name>
    <dbReference type="NCBI Taxonomy" id="47621"/>
    <lineage>
        <taxon>Eukaryota</taxon>
        <taxon>Viridiplantae</taxon>
        <taxon>Streptophyta</taxon>
        <taxon>Embryophyta</taxon>
        <taxon>Tracheophyta</taxon>
        <taxon>Spermatophyta</taxon>
        <taxon>Magnoliopsida</taxon>
        <taxon>eudicotyledons</taxon>
        <taxon>Gunneridae</taxon>
        <taxon>Pentapetalae</taxon>
        <taxon>rosids</taxon>
        <taxon>malvids</taxon>
        <taxon>Malvales</taxon>
        <taxon>Malvaceae</taxon>
        <taxon>Malvoideae</taxon>
        <taxon>Gossypium</taxon>
    </lineage>
</organism>
<reference evidence="2" key="1">
    <citation type="submission" date="2019-08" db="EMBL/GenBank/DDBJ databases">
        <authorList>
            <person name="Liu F."/>
        </authorList>
    </citation>
    <scope>NUCLEOTIDE SEQUENCE [LARGE SCALE GENOMIC DNA]</scope>
    <source>
        <strain evidence="2">PA1801</strain>
        <tissue evidence="2">Leaf</tissue>
    </source>
</reference>
<dbReference type="Pfam" id="PF07727">
    <property type="entry name" value="RVT_2"/>
    <property type="match status" value="1"/>
</dbReference>
<comment type="caution">
    <text evidence="2">The sequence shown here is derived from an EMBL/GenBank/DDBJ whole genome shotgun (WGS) entry which is preliminary data.</text>
</comment>
<evidence type="ECO:0000313" key="3">
    <source>
        <dbReference type="Proteomes" id="UP000325315"/>
    </source>
</evidence>
<dbReference type="InterPro" id="IPR013103">
    <property type="entry name" value="RVT_2"/>
</dbReference>
<sequence length="135" mass="14596">MFPPSMSTSSVIHNDVASDSSMLSSQHSSTSISGVASIVYVLDLVVVQHDPMALVKNNTFDLVSSPADISLVGCKWLFKIKNSNGSVARNKVCLVAQGFLQAPGLDYHKTFSSMVKANTVITIFALVMSRKWKLC</sequence>
<protein>
    <submittedName>
        <fullName evidence="2">Retrovirus-related Pol polyprotein from transposon TNT 1-94</fullName>
    </submittedName>
</protein>
<dbReference type="EMBL" id="SMMG02000004">
    <property type="protein sequence ID" value="KAA3476908.1"/>
    <property type="molecule type" value="Genomic_DNA"/>
</dbReference>
<proteinExistence type="predicted"/>
<evidence type="ECO:0000313" key="2">
    <source>
        <dbReference type="EMBL" id="KAA3476908.1"/>
    </source>
</evidence>
<name>A0A5B6W6R0_9ROSI</name>
<keyword evidence="3" id="KW-1185">Reference proteome</keyword>
<evidence type="ECO:0000259" key="1">
    <source>
        <dbReference type="Pfam" id="PF07727"/>
    </source>
</evidence>